<evidence type="ECO:0000256" key="1">
    <source>
        <dbReference type="SAM" id="MobiDB-lite"/>
    </source>
</evidence>
<dbReference type="AlphaFoldDB" id="D8LRV0"/>
<feature type="region of interest" description="Disordered" evidence="1">
    <location>
        <begin position="43"/>
        <end position="79"/>
    </location>
</feature>
<organism evidence="2 3">
    <name type="scientific">Ectocarpus siliculosus</name>
    <name type="common">Brown alga</name>
    <name type="synonym">Conferva siliculosa</name>
    <dbReference type="NCBI Taxonomy" id="2880"/>
    <lineage>
        <taxon>Eukaryota</taxon>
        <taxon>Sar</taxon>
        <taxon>Stramenopiles</taxon>
        <taxon>Ochrophyta</taxon>
        <taxon>PX clade</taxon>
        <taxon>Phaeophyceae</taxon>
        <taxon>Ectocarpales</taxon>
        <taxon>Ectocarpaceae</taxon>
        <taxon>Ectocarpus</taxon>
    </lineage>
</organism>
<dbReference type="EMBL" id="FN649731">
    <property type="protein sequence ID" value="CBN73867.1"/>
    <property type="molecule type" value="Genomic_DNA"/>
</dbReference>
<proteinExistence type="predicted"/>
<feature type="compositionally biased region" description="Basic and acidic residues" evidence="1">
    <location>
        <begin position="43"/>
        <end position="52"/>
    </location>
</feature>
<dbReference type="InParanoid" id="D8LRV0"/>
<dbReference type="EMBL" id="FN648926">
    <property type="protein sequence ID" value="CBN73867.1"/>
    <property type="molecule type" value="Genomic_DNA"/>
</dbReference>
<protein>
    <submittedName>
        <fullName evidence="2">Uncharacterized protein</fullName>
    </submittedName>
</protein>
<sequence length="100" mass="10888">MAATTVPGCFACHVDCATGCAADDQPFDHPDYADYKIPSFDEKDADEAELRSTRLHSNNSKEEPQDSDKGMEISTDEPAEGSSLMRFVLWALNVKTDTGA</sequence>
<gene>
    <name evidence="2" type="ORF">Esi_0007_0192</name>
</gene>
<dbReference type="OrthoDB" id="10273343at2759"/>
<name>D8LRV0_ECTSI</name>
<dbReference type="Proteomes" id="UP000002630">
    <property type="component" value="Linkage Group LG06"/>
</dbReference>
<reference evidence="2 3" key="1">
    <citation type="journal article" date="2010" name="Nature">
        <title>The Ectocarpus genome and the independent evolution of multicellularity in brown algae.</title>
        <authorList>
            <person name="Cock J.M."/>
            <person name="Sterck L."/>
            <person name="Rouze P."/>
            <person name="Scornet D."/>
            <person name="Allen A.E."/>
            <person name="Amoutzias G."/>
            <person name="Anthouard V."/>
            <person name="Artiguenave F."/>
            <person name="Aury J.M."/>
            <person name="Badger J.H."/>
            <person name="Beszteri B."/>
            <person name="Billiau K."/>
            <person name="Bonnet E."/>
            <person name="Bothwell J.H."/>
            <person name="Bowler C."/>
            <person name="Boyen C."/>
            <person name="Brownlee C."/>
            <person name="Carrano C.J."/>
            <person name="Charrier B."/>
            <person name="Cho G.Y."/>
            <person name="Coelho S.M."/>
            <person name="Collen J."/>
            <person name="Corre E."/>
            <person name="Da Silva C."/>
            <person name="Delage L."/>
            <person name="Delaroque N."/>
            <person name="Dittami S.M."/>
            <person name="Doulbeau S."/>
            <person name="Elias M."/>
            <person name="Farnham G."/>
            <person name="Gachon C.M."/>
            <person name="Gschloessl B."/>
            <person name="Heesch S."/>
            <person name="Jabbari K."/>
            <person name="Jubin C."/>
            <person name="Kawai H."/>
            <person name="Kimura K."/>
            <person name="Kloareg B."/>
            <person name="Kupper F.C."/>
            <person name="Lang D."/>
            <person name="Le Bail A."/>
            <person name="Leblanc C."/>
            <person name="Lerouge P."/>
            <person name="Lohr M."/>
            <person name="Lopez P.J."/>
            <person name="Martens C."/>
            <person name="Maumus F."/>
            <person name="Michel G."/>
            <person name="Miranda-Saavedra D."/>
            <person name="Morales J."/>
            <person name="Moreau H."/>
            <person name="Motomura T."/>
            <person name="Nagasato C."/>
            <person name="Napoli C.A."/>
            <person name="Nelson D.R."/>
            <person name="Nyvall-Collen P."/>
            <person name="Peters A.F."/>
            <person name="Pommier C."/>
            <person name="Potin P."/>
            <person name="Poulain J."/>
            <person name="Quesneville H."/>
            <person name="Read B."/>
            <person name="Rensing S.A."/>
            <person name="Ritter A."/>
            <person name="Rousvoal S."/>
            <person name="Samanta M."/>
            <person name="Samson G."/>
            <person name="Schroeder D.C."/>
            <person name="Segurens B."/>
            <person name="Strittmatter M."/>
            <person name="Tonon T."/>
            <person name="Tregear J.W."/>
            <person name="Valentin K."/>
            <person name="von Dassow P."/>
            <person name="Yamagishi T."/>
            <person name="Van de Peer Y."/>
            <person name="Wincker P."/>
        </authorList>
    </citation>
    <scope>NUCLEOTIDE SEQUENCE [LARGE SCALE GENOMIC DNA]</scope>
    <source>
        <strain evidence="3">Ec32 / CCAP1310/4</strain>
    </source>
</reference>
<keyword evidence="3" id="KW-1185">Reference proteome</keyword>
<feature type="compositionally biased region" description="Basic and acidic residues" evidence="1">
    <location>
        <begin position="59"/>
        <end position="71"/>
    </location>
</feature>
<evidence type="ECO:0000313" key="2">
    <source>
        <dbReference type="EMBL" id="CBN73867.1"/>
    </source>
</evidence>
<accession>D8LRV0</accession>
<evidence type="ECO:0000313" key="3">
    <source>
        <dbReference type="Proteomes" id="UP000002630"/>
    </source>
</evidence>